<dbReference type="SUPFAM" id="SSF46785">
    <property type="entry name" value="Winged helix' DNA-binding domain"/>
    <property type="match status" value="1"/>
</dbReference>
<dbReference type="PRINTS" id="PR00039">
    <property type="entry name" value="HTHLYSR"/>
</dbReference>
<organism evidence="7 8">
    <name type="scientific">Nocardia arthritidis</name>
    <dbReference type="NCBI Taxonomy" id="228602"/>
    <lineage>
        <taxon>Bacteria</taxon>
        <taxon>Bacillati</taxon>
        <taxon>Actinomycetota</taxon>
        <taxon>Actinomycetes</taxon>
        <taxon>Mycobacteriales</taxon>
        <taxon>Nocardiaceae</taxon>
        <taxon>Nocardia</taxon>
    </lineage>
</organism>
<reference evidence="7 8" key="1">
    <citation type="journal article" date="2019" name="ACS Chem. Biol.">
        <title>Identification and Mobilization of a Cryptic Antibiotic Biosynthesis Gene Locus from a Human-Pathogenic Nocardia Isolate.</title>
        <authorList>
            <person name="Herisse M."/>
            <person name="Ishida K."/>
            <person name="Porter J.L."/>
            <person name="Howden B."/>
            <person name="Hertweck C."/>
            <person name="Stinear T.P."/>
            <person name="Pidot S.J."/>
        </authorList>
    </citation>
    <scope>NUCLEOTIDE SEQUENCE [LARGE SCALE GENOMIC DNA]</scope>
    <source>
        <strain evidence="7 8">AUSMDU00012717</strain>
    </source>
</reference>
<proteinExistence type="inferred from homology"/>
<dbReference type="GO" id="GO:0003677">
    <property type="term" value="F:DNA binding"/>
    <property type="evidence" value="ECO:0007669"/>
    <property type="project" value="UniProtKB-KW"/>
</dbReference>
<dbReference type="InterPro" id="IPR000847">
    <property type="entry name" value="LysR_HTH_N"/>
</dbReference>
<dbReference type="RefSeq" id="WP_167474325.1">
    <property type="nucleotide sequence ID" value="NZ_CP046172.1"/>
</dbReference>
<dbReference type="EMBL" id="CP046172">
    <property type="protein sequence ID" value="QIS11531.1"/>
    <property type="molecule type" value="Genomic_DNA"/>
</dbReference>
<dbReference type="PANTHER" id="PTHR30346">
    <property type="entry name" value="TRANSCRIPTIONAL DUAL REGULATOR HCAR-RELATED"/>
    <property type="match status" value="1"/>
</dbReference>
<dbReference type="Proteomes" id="UP000503540">
    <property type="component" value="Chromosome"/>
</dbReference>
<evidence type="ECO:0000256" key="1">
    <source>
        <dbReference type="ARBA" id="ARBA00009437"/>
    </source>
</evidence>
<dbReference type="AlphaFoldDB" id="A0A6G9YE77"/>
<dbReference type="GO" id="GO:0003700">
    <property type="term" value="F:DNA-binding transcription factor activity"/>
    <property type="evidence" value="ECO:0007669"/>
    <property type="project" value="InterPro"/>
</dbReference>
<evidence type="ECO:0000313" key="7">
    <source>
        <dbReference type="EMBL" id="QIS11531.1"/>
    </source>
</evidence>
<dbReference type="PANTHER" id="PTHR30346:SF30">
    <property type="entry name" value="SMALL NEUTRAL PROTEASE REGULATORY PROTEIN"/>
    <property type="match status" value="1"/>
</dbReference>
<dbReference type="InterPro" id="IPR036388">
    <property type="entry name" value="WH-like_DNA-bd_sf"/>
</dbReference>
<keyword evidence="8" id="KW-1185">Reference proteome</keyword>
<dbReference type="Pfam" id="PF00126">
    <property type="entry name" value="HTH_1"/>
    <property type="match status" value="1"/>
</dbReference>
<evidence type="ECO:0000256" key="2">
    <source>
        <dbReference type="ARBA" id="ARBA00023015"/>
    </source>
</evidence>
<evidence type="ECO:0000256" key="4">
    <source>
        <dbReference type="ARBA" id="ARBA00023159"/>
    </source>
</evidence>
<evidence type="ECO:0000313" key="8">
    <source>
        <dbReference type="Proteomes" id="UP000503540"/>
    </source>
</evidence>
<evidence type="ECO:0000256" key="3">
    <source>
        <dbReference type="ARBA" id="ARBA00023125"/>
    </source>
</evidence>
<dbReference type="Pfam" id="PF03466">
    <property type="entry name" value="LysR_substrate"/>
    <property type="match status" value="1"/>
</dbReference>
<keyword evidence="5" id="KW-0804">Transcription</keyword>
<keyword evidence="4" id="KW-0010">Activator</keyword>
<keyword evidence="2" id="KW-0805">Transcription regulation</keyword>
<dbReference type="KEGG" id="nah:F5544_18285"/>
<dbReference type="Gene3D" id="3.40.190.290">
    <property type="match status" value="1"/>
</dbReference>
<dbReference type="InterPro" id="IPR005119">
    <property type="entry name" value="LysR_subst-bd"/>
</dbReference>
<name>A0A6G9YE77_9NOCA</name>
<comment type="similarity">
    <text evidence="1">Belongs to the LysR transcriptional regulatory family.</text>
</comment>
<sequence length="317" mass="34377">MELEVRHLRMLCAIADHGSLTRAAAALGMLQPALTRQLQRLEHGLGGPLFTRSGNGSVPTPLGEYVLSRARAVLPALDGINSDALREAAGADIPSRIRFGAVLGPLAAGLLPPLRRLLPAAEIRLLTEPSNAVLTDLVAGGRLELAAILEFPGYELPMKPDMRRHVIATEPVFVLLPDDHPAVGWPEVCLAELAREDWVLEPPDDNRFREYVTMACRDAGFMPRVCYEAEAGSLTDLISSGQAIGLGQATFRVTPRIVVKPLAGNPLWASHALVWQKYGPIAGLAPKLISAAEEVYEAAVDRSPTFLEWRDRRAQQS</sequence>
<protein>
    <submittedName>
        <fullName evidence="7">LysR family transcriptional regulator</fullName>
    </submittedName>
</protein>
<evidence type="ECO:0000256" key="5">
    <source>
        <dbReference type="ARBA" id="ARBA00023163"/>
    </source>
</evidence>
<accession>A0A6G9YE77</accession>
<evidence type="ECO:0000259" key="6">
    <source>
        <dbReference type="PROSITE" id="PS50931"/>
    </source>
</evidence>
<dbReference type="GO" id="GO:0032993">
    <property type="term" value="C:protein-DNA complex"/>
    <property type="evidence" value="ECO:0007669"/>
    <property type="project" value="TreeGrafter"/>
</dbReference>
<feature type="domain" description="HTH lysR-type" evidence="6">
    <location>
        <begin position="1"/>
        <end position="60"/>
    </location>
</feature>
<dbReference type="Gene3D" id="1.10.10.10">
    <property type="entry name" value="Winged helix-like DNA-binding domain superfamily/Winged helix DNA-binding domain"/>
    <property type="match status" value="1"/>
</dbReference>
<dbReference type="SUPFAM" id="SSF53850">
    <property type="entry name" value="Periplasmic binding protein-like II"/>
    <property type="match status" value="1"/>
</dbReference>
<keyword evidence="3" id="KW-0238">DNA-binding</keyword>
<dbReference type="InterPro" id="IPR036390">
    <property type="entry name" value="WH_DNA-bd_sf"/>
</dbReference>
<gene>
    <name evidence="7" type="ORF">F5544_18285</name>
</gene>
<dbReference type="PROSITE" id="PS50931">
    <property type="entry name" value="HTH_LYSR"/>
    <property type="match status" value="1"/>
</dbReference>